<protein>
    <submittedName>
        <fullName evidence="1">Uncharacterized protein</fullName>
    </submittedName>
</protein>
<reference evidence="1 2" key="1">
    <citation type="submission" date="2016-07" db="EMBL/GenBank/DDBJ databases">
        <title>Multiple horizontal gene transfer events from other fungi enriched the ability of initially mycotrophic Trichoderma (Ascomycota) to feed on dead plant biomass.</title>
        <authorList>
            <consortium name="DOE Joint Genome Institute"/>
            <person name="Aerts A."/>
            <person name="Atanasova L."/>
            <person name="Chenthamara K."/>
            <person name="Zhang J."/>
            <person name="Grujic M."/>
            <person name="Henrissat B."/>
            <person name="Kuo A."/>
            <person name="Salamov A."/>
            <person name="Lipzen A."/>
            <person name="Labutti K."/>
            <person name="Barry K."/>
            <person name="Miao Y."/>
            <person name="Rahimi M.J."/>
            <person name="Shen Q."/>
            <person name="Grigoriev I.V."/>
            <person name="Kubicek C.P."/>
            <person name="Druzhinina I.S."/>
        </authorList>
    </citation>
    <scope>NUCLEOTIDE SEQUENCE [LARGE SCALE GENOMIC DNA]</scope>
    <source>
        <strain evidence="1 2">CBS 226.95</strain>
    </source>
</reference>
<dbReference type="PROSITE" id="PS51257">
    <property type="entry name" value="PROKAR_LIPOPROTEIN"/>
    <property type="match status" value="1"/>
</dbReference>
<dbReference type="EMBL" id="KZ679676">
    <property type="protein sequence ID" value="PTB58776.1"/>
    <property type="molecule type" value="Genomic_DNA"/>
</dbReference>
<dbReference type="Proteomes" id="UP000241690">
    <property type="component" value="Unassembled WGS sequence"/>
</dbReference>
<sequence length="152" mass="17324">MEQAKSTLHGSLKGEVQWETAKAMPPIIGIIGCGYSAPQVCHLALRIFDLKLPASDDIISIPEGYSYSSRYQRDIEESSDSGRCSRNRASIYYLVFNPSYILHNLLGRRWVDEWPSLLVNEVFSESRYNTPCLNESFRCGIATPYLLVYLRH</sequence>
<evidence type="ECO:0000313" key="2">
    <source>
        <dbReference type="Proteomes" id="UP000241690"/>
    </source>
</evidence>
<keyword evidence="2" id="KW-1185">Reference proteome</keyword>
<evidence type="ECO:0000313" key="1">
    <source>
        <dbReference type="EMBL" id="PTB58776.1"/>
    </source>
</evidence>
<organism evidence="1 2">
    <name type="scientific">Trichoderma harzianum CBS 226.95</name>
    <dbReference type="NCBI Taxonomy" id="983964"/>
    <lineage>
        <taxon>Eukaryota</taxon>
        <taxon>Fungi</taxon>
        <taxon>Dikarya</taxon>
        <taxon>Ascomycota</taxon>
        <taxon>Pezizomycotina</taxon>
        <taxon>Sordariomycetes</taxon>
        <taxon>Hypocreomycetidae</taxon>
        <taxon>Hypocreales</taxon>
        <taxon>Hypocreaceae</taxon>
        <taxon>Trichoderma</taxon>
    </lineage>
</organism>
<dbReference type="GeneID" id="36622616"/>
<dbReference type="RefSeq" id="XP_024778453.1">
    <property type="nucleotide sequence ID" value="XM_024914051.1"/>
</dbReference>
<name>A0A2T4ANW5_TRIHA</name>
<dbReference type="AlphaFoldDB" id="A0A2T4ANW5"/>
<gene>
    <name evidence="1" type="ORF">M431DRAFT_285826</name>
</gene>
<proteinExistence type="predicted"/>
<accession>A0A2T4ANW5</accession>